<dbReference type="GeneID" id="37047149"/>
<dbReference type="RefSeq" id="XP_025375566.1">
    <property type="nucleotide sequence ID" value="XM_025525233.1"/>
</dbReference>
<gene>
    <name evidence="2" type="ORF">FA10DRAFT_303339</name>
</gene>
<dbReference type="InParanoid" id="A0A316YIB4"/>
<accession>A0A316YIB4</accession>
<dbReference type="OrthoDB" id="3050608at2759"/>
<dbReference type="EMBL" id="KZ819638">
    <property type="protein sequence ID" value="PWN88368.1"/>
    <property type="molecule type" value="Genomic_DNA"/>
</dbReference>
<sequence length="62" mass="6444">MAEQPPAQNAAGAPEDALDKGVDAALKKTGHGQSRNVVEKISDGVRTAFKKISGKDVPVKDT</sequence>
<dbReference type="Proteomes" id="UP000245768">
    <property type="component" value="Unassembled WGS sequence"/>
</dbReference>
<keyword evidence="3" id="KW-1185">Reference proteome</keyword>
<organism evidence="2 3">
    <name type="scientific">Acaromyces ingoldii</name>
    <dbReference type="NCBI Taxonomy" id="215250"/>
    <lineage>
        <taxon>Eukaryota</taxon>
        <taxon>Fungi</taxon>
        <taxon>Dikarya</taxon>
        <taxon>Basidiomycota</taxon>
        <taxon>Ustilaginomycotina</taxon>
        <taxon>Exobasidiomycetes</taxon>
        <taxon>Exobasidiales</taxon>
        <taxon>Cryptobasidiaceae</taxon>
        <taxon>Acaromyces</taxon>
    </lineage>
</organism>
<protein>
    <submittedName>
        <fullName evidence="2">Uncharacterized protein</fullName>
    </submittedName>
</protein>
<evidence type="ECO:0000313" key="3">
    <source>
        <dbReference type="Proteomes" id="UP000245768"/>
    </source>
</evidence>
<dbReference type="AlphaFoldDB" id="A0A316YIB4"/>
<evidence type="ECO:0000313" key="2">
    <source>
        <dbReference type="EMBL" id="PWN88368.1"/>
    </source>
</evidence>
<reference evidence="2" key="1">
    <citation type="journal article" date="2018" name="Mol. Biol. Evol.">
        <title>Broad Genomic Sampling Reveals a Smut Pathogenic Ancestry of the Fungal Clade Ustilaginomycotina.</title>
        <authorList>
            <person name="Kijpornyongpan T."/>
            <person name="Mondo S.J."/>
            <person name="Barry K."/>
            <person name="Sandor L."/>
            <person name="Lee J."/>
            <person name="Lipzen A."/>
            <person name="Pangilinan J."/>
            <person name="LaButti K."/>
            <person name="Hainaut M."/>
            <person name="Henrissat B."/>
            <person name="Grigoriev I.V."/>
            <person name="Spatafora J.W."/>
            <person name="Aime M.C."/>
        </authorList>
    </citation>
    <scope>NUCLEOTIDE SEQUENCE [LARGE SCALE GENOMIC DNA]</scope>
    <source>
        <strain evidence="2">MCA 4198</strain>
    </source>
</reference>
<evidence type="ECO:0000256" key="1">
    <source>
        <dbReference type="SAM" id="MobiDB-lite"/>
    </source>
</evidence>
<feature type="region of interest" description="Disordered" evidence="1">
    <location>
        <begin position="1"/>
        <end position="22"/>
    </location>
</feature>
<proteinExistence type="predicted"/>
<name>A0A316YIB4_9BASI</name>